<gene>
    <name evidence="1" type="ORF">CLV41_103207</name>
</gene>
<dbReference type="RefSeq" id="WP_103222213.1">
    <property type="nucleotide sequence ID" value="NZ_PPCN01000003.1"/>
</dbReference>
<accession>A0A2S3UX81</accession>
<dbReference type="Proteomes" id="UP000236959">
    <property type="component" value="Unassembled WGS sequence"/>
</dbReference>
<organism evidence="1 2">
    <name type="scientific">Roseibium marinum</name>
    <dbReference type="NCBI Taxonomy" id="281252"/>
    <lineage>
        <taxon>Bacteria</taxon>
        <taxon>Pseudomonadati</taxon>
        <taxon>Pseudomonadota</taxon>
        <taxon>Alphaproteobacteria</taxon>
        <taxon>Hyphomicrobiales</taxon>
        <taxon>Stappiaceae</taxon>
        <taxon>Roseibium</taxon>
    </lineage>
</organism>
<dbReference type="AlphaFoldDB" id="A0A2S3UX81"/>
<protein>
    <submittedName>
        <fullName evidence="1">Uncharacterized protein</fullName>
    </submittedName>
</protein>
<evidence type="ECO:0000313" key="1">
    <source>
        <dbReference type="EMBL" id="POF32284.1"/>
    </source>
</evidence>
<dbReference type="OrthoDB" id="8456400at2"/>
<sequence>MAEIEFSEAERQHALVLIIHNEKPLDASEIANVLRDLNTDYKRLTGSRLVLARFETGSSGFLIYDYLILAGRAASAVTGIATATGHMSKFAAWLRSLFKGTQAAKEVQQAASAETPISAKTVERLAKLAIKHGVGFEFSHDAAARKTAFRVTPSEAIDARKRMEERQRLHSGQERIDYLSSPHSGVEVEAFAQRVISDASSGRSFDQIENLVEAFVEFMKANGNSYQLPQLAMSFAMQGRSEIADIVRRHINNGPDTISQNWKD</sequence>
<keyword evidence="2" id="KW-1185">Reference proteome</keyword>
<proteinExistence type="predicted"/>
<reference evidence="1 2" key="1">
    <citation type="submission" date="2018-01" db="EMBL/GenBank/DDBJ databases">
        <title>Genomic Encyclopedia of Archaeal and Bacterial Type Strains, Phase II (KMG-II): from individual species to whole genera.</title>
        <authorList>
            <person name="Goeker M."/>
        </authorList>
    </citation>
    <scope>NUCLEOTIDE SEQUENCE [LARGE SCALE GENOMIC DNA]</scope>
    <source>
        <strain evidence="1 2">DSM 17023</strain>
    </source>
</reference>
<dbReference type="EMBL" id="PPCN01000003">
    <property type="protein sequence ID" value="POF32284.1"/>
    <property type="molecule type" value="Genomic_DNA"/>
</dbReference>
<name>A0A2S3UX81_9HYPH</name>
<evidence type="ECO:0000313" key="2">
    <source>
        <dbReference type="Proteomes" id="UP000236959"/>
    </source>
</evidence>
<comment type="caution">
    <text evidence="1">The sequence shown here is derived from an EMBL/GenBank/DDBJ whole genome shotgun (WGS) entry which is preliminary data.</text>
</comment>